<dbReference type="InterPro" id="IPR025267">
    <property type="entry name" value="ORF017-like"/>
</dbReference>
<dbReference type="EMBL" id="UGHV01000001">
    <property type="protein sequence ID" value="STO96198.1"/>
    <property type="molecule type" value="Genomic_DNA"/>
</dbReference>
<evidence type="ECO:0000313" key="3">
    <source>
        <dbReference type="Proteomes" id="UP000254841"/>
    </source>
</evidence>
<evidence type="ECO:0000313" key="2">
    <source>
        <dbReference type="EMBL" id="STO96263.1"/>
    </source>
</evidence>
<dbReference type="Pfam" id="PF13252">
    <property type="entry name" value="Phage_capsid_3"/>
    <property type="match status" value="1"/>
</dbReference>
<dbReference type="RefSeq" id="WP_115010581.1">
    <property type="nucleotide sequence ID" value="NZ_UGHV01000001.1"/>
</dbReference>
<dbReference type="AlphaFoldDB" id="A0A377J1E0"/>
<reference evidence="1 3" key="1">
    <citation type="submission" date="2018-06" db="EMBL/GenBank/DDBJ databases">
        <authorList>
            <consortium name="Pathogen Informatics"/>
            <person name="Doyle S."/>
        </authorList>
    </citation>
    <scope>NUCLEOTIDE SEQUENCE [LARGE SCALE GENOMIC DNA]</scope>
    <source>
        <strain evidence="1 3">NCTC12410</strain>
    </source>
</reference>
<dbReference type="EMBL" id="UGHV01000001">
    <property type="protein sequence ID" value="STO96263.1"/>
    <property type="molecule type" value="Genomic_DNA"/>
</dbReference>
<organism evidence="1 3">
    <name type="scientific">Helicobacter canis</name>
    <dbReference type="NCBI Taxonomy" id="29419"/>
    <lineage>
        <taxon>Bacteria</taxon>
        <taxon>Pseudomonadati</taxon>
        <taxon>Campylobacterota</taxon>
        <taxon>Epsilonproteobacteria</taxon>
        <taxon>Campylobacterales</taxon>
        <taxon>Helicobacteraceae</taxon>
        <taxon>Helicobacter</taxon>
    </lineage>
</organism>
<name>A0A377J1E0_9HELI</name>
<evidence type="ECO:0008006" key="4">
    <source>
        <dbReference type="Google" id="ProtNLM"/>
    </source>
</evidence>
<dbReference type="OrthoDB" id="5326547at2"/>
<gene>
    <name evidence="1" type="ORF">NCTC12410_00007</name>
    <name evidence="2" type="ORF">NCTC12410_00072</name>
</gene>
<evidence type="ECO:0000313" key="1">
    <source>
        <dbReference type="EMBL" id="STO96198.1"/>
    </source>
</evidence>
<protein>
    <recommendedName>
        <fullName evidence="4">DUF4043 family protein</fullName>
    </recommendedName>
</protein>
<dbReference type="Proteomes" id="UP000254841">
    <property type="component" value="Unassembled WGS sequence"/>
</dbReference>
<sequence length="394" mass="43525">MSYQNPLNAINFAGWKEDPNVQLNIARVIEKASWSKSPFESFFGKGADRGVRFYAVKDSQPYRPRLKAPLTGTGVEGNADLDTNYDSLEIMSQTTYPKVIANAIKSEIEKYTALKQIDFIKEASDSLTDWMRLRRDKALVSALITDFTNCVVCDQTSNFKDTSSEPDVATATKKIQKGDVMNVQALRRAIFMARTGINYKGKECYPLKPIKSDLVSVQGISLEHNSYIILLDSYACNQLKNDPEWIEMQKAAGVRGDENRIFTGLIGLIDNCPVLDMGIWTPLQSGMPNSEVSDTDYMANINPQNHKKLTPPSYYANGQPVSIGALIGASALVMVGGDKVDFYIDEADSGRKTIVGVDRLLAVSKARFDSNESGSLSPFHDTDFACIGIFSSKE</sequence>
<accession>A0A377J1E0</accession>
<proteinExistence type="predicted"/>